<protein>
    <recommendedName>
        <fullName evidence="5">BZIP domain-containing protein</fullName>
    </recommendedName>
</protein>
<proteinExistence type="predicted"/>
<reference evidence="6 7" key="1">
    <citation type="journal article" date="2023" name="BMC Biol.">
        <title>The compact genome of the sponge Oopsacas minuta (Hexactinellida) is lacking key metazoan core genes.</title>
        <authorList>
            <person name="Santini S."/>
            <person name="Schenkelaars Q."/>
            <person name="Jourda C."/>
            <person name="Duchesne M."/>
            <person name="Belahbib H."/>
            <person name="Rocher C."/>
            <person name="Selva M."/>
            <person name="Riesgo A."/>
            <person name="Vervoort M."/>
            <person name="Leys S.P."/>
            <person name="Kodjabachian L."/>
            <person name="Le Bivic A."/>
            <person name="Borchiellini C."/>
            <person name="Claverie J.M."/>
            <person name="Renard E."/>
        </authorList>
    </citation>
    <scope>NUCLEOTIDE SEQUENCE [LARGE SCALE GENOMIC DNA]</scope>
    <source>
        <strain evidence="6">SPO-2</strain>
    </source>
</reference>
<dbReference type="InterPro" id="IPR004827">
    <property type="entry name" value="bZIP"/>
</dbReference>
<keyword evidence="4" id="KW-0175">Coiled coil</keyword>
<sequence length="173" mass="20258">MDSPTTPTTPNSCKYFEDYGLDAISYNMYYSMTCSALQSPEEVHRDICIRKCATVSPLLKDNWMDLIFKEDFPNLISLDKIVRIYSLQQLTDILANGDLLPEEREIIKKMRSKARNNKAAKNLRQKHKEQEMQVDKDVRTLENHKKELMNEKSELTKEILHYQSMGILPRNNE</sequence>
<keyword evidence="1" id="KW-0805">Transcription regulation</keyword>
<dbReference type="InterPro" id="IPR046347">
    <property type="entry name" value="bZIP_sf"/>
</dbReference>
<accession>A0AAV7K8B7</accession>
<dbReference type="GO" id="GO:0003677">
    <property type="term" value="F:DNA binding"/>
    <property type="evidence" value="ECO:0007669"/>
    <property type="project" value="UniProtKB-KW"/>
</dbReference>
<dbReference type="AlphaFoldDB" id="A0AAV7K8B7"/>
<evidence type="ECO:0000259" key="5">
    <source>
        <dbReference type="PROSITE" id="PS50217"/>
    </source>
</evidence>
<dbReference type="PROSITE" id="PS50217">
    <property type="entry name" value="BZIP"/>
    <property type="match status" value="1"/>
</dbReference>
<evidence type="ECO:0000256" key="2">
    <source>
        <dbReference type="ARBA" id="ARBA00023125"/>
    </source>
</evidence>
<keyword evidence="2" id="KW-0238">DNA-binding</keyword>
<dbReference type="GO" id="GO:0003700">
    <property type="term" value="F:DNA-binding transcription factor activity"/>
    <property type="evidence" value="ECO:0007669"/>
    <property type="project" value="InterPro"/>
</dbReference>
<dbReference type="Pfam" id="PF03131">
    <property type="entry name" value="bZIP_Maf"/>
    <property type="match status" value="1"/>
</dbReference>
<evidence type="ECO:0000313" key="6">
    <source>
        <dbReference type="EMBL" id="KAI6657256.1"/>
    </source>
</evidence>
<dbReference type="InterPro" id="IPR004826">
    <property type="entry name" value="bZIP_Maf"/>
</dbReference>
<evidence type="ECO:0000256" key="3">
    <source>
        <dbReference type="ARBA" id="ARBA00023163"/>
    </source>
</evidence>
<keyword evidence="7" id="KW-1185">Reference proteome</keyword>
<dbReference type="PROSITE" id="PS00036">
    <property type="entry name" value="BZIP_BASIC"/>
    <property type="match status" value="1"/>
</dbReference>
<dbReference type="Proteomes" id="UP001165289">
    <property type="component" value="Unassembled WGS sequence"/>
</dbReference>
<dbReference type="EMBL" id="JAKMXF010000111">
    <property type="protein sequence ID" value="KAI6657256.1"/>
    <property type="molecule type" value="Genomic_DNA"/>
</dbReference>
<dbReference type="SUPFAM" id="SSF57959">
    <property type="entry name" value="Leucine zipper domain"/>
    <property type="match status" value="1"/>
</dbReference>
<name>A0AAV7K8B7_9METZ</name>
<organism evidence="6 7">
    <name type="scientific">Oopsacas minuta</name>
    <dbReference type="NCBI Taxonomy" id="111878"/>
    <lineage>
        <taxon>Eukaryota</taxon>
        <taxon>Metazoa</taxon>
        <taxon>Porifera</taxon>
        <taxon>Hexactinellida</taxon>
        <taxon>Hexasterophora</taxon>
        <taxon>Lyssacinosida</taxon>
        <taxon>Leucopsacidae</taxon>
        <taxon>Oopsacas</taxon>
    </lineage>
</organism>
<feature type="coiled-coil region" evidence="4">
    <location>
        <begin position="110"/>
        <end position="165"/>
    </location>
</feature>
<evidence type="ECO:0000256" key="4">
    <source>
        <dbReference type="SAM" id="Coils"/>
    </source>
</evidence>
<feature type="domain" description="BZIP" evidence="5">
    <location>
        <begin position="108"/>
        <end position="159"/>
    </location>
</feature>
<keyword evidence="3" id="KW-0804">Transcription</keyword>
<dbReference type="Gene3D" id="1.20.5.170">
    <property type="match status" value="1"/>
</dbReference>
<evidence type="ECO:0000256" key="1">
    <source>
        <dbReference type="ARBA" id="ARBA00023015"/>
    </source>
</evidence>
<comment type="caution">
    <text evidence="6">The sequence shown here is derived from an EMBL/GenBank/DDBJ whole genome shotgun (WGS) entry which is preliminary data.</text>
</comment>
<gene>
    <name evidence="6" type="ORF">LOD99_3</name>
</gene>
<evidence type="ECO:0000313" key="7">
    <source>
        <dbReference type="Proteomes" id="UP001165289"/>
    </source>
</evidence>